<dbReference type="Proteomes" id="UP000553459">
    <property type="component" value="Unassembled WGS sequence"/>
</dbReference>
<accession>A0A845PTI9</accession>
<evidence type="ECO:0000313" key="1">
    <source>
        <dbReference type="EMBL" id="NAW50373.1"/>
    </source>
</evidence>
<comment type="caution">
    <text evidence="1">The sequence shown here is derived from an EMBL/GenBank/DDBJ whole genome shotgun (WGS) entry which is preliminary data.</text>
</comment>
<reference evidence="1 2" key="1">
    <citation type="submission" date="2019-11" db="EMBL/GenBank/DDBJ databases">
        <title>Characterization of Elizabethkingia argenteiflava sp. nov., isolated from inner surface of Soybean Pods.</title>
        <authorList>
            <person name="Mo S."/>
        </authorList>
    </citation>
    <scope>NUCLEOTIDE SEQUENCE [LARGE SCALE GENOMIC DNA]</scope>
    <source>
        <strain evidence="1 2">YB22</strain>
    </source>
</reference>
<sequence>IGYSSNRTVQSPIFKLNTTETLTVDDINKGVSIKTNTGLSPELEVVYLKDYKGTSYKYVKENNVLSEVLLNEIIIKPDNLSIPLDTYDETGKINIDTFDTSLLFVGELYRDIEDYSKDDYRYGG</sequence>
<feature type="non-terminal residue" evidence="1">
    <location>
        <position position="1"/>
    </location>
</feature>
<protein>
    <submittedName>
        <fullName evidence="1">Uncharacterized protein</fullName>
    </submittedName>
</protein>
<feature type="non-terminal residue" evidence="1">
    <location>
        <position position="124"/>
    </location>
</feature>
<dbReference type="EMBL" id="JAAABJ010000284">
    <property type="protein sequence ID" value="NAW50373.1"/>
    <property type="molecule type" value="Genomic_DNA"/>
</dbReference>
<gene>
    <name evidence="1" type="ORF">GNY06_02860</name>
</gene>
<evidence type="ECO:0000313" key="2">
    <source>
        <dbReference type="Proteomes" id="UP000553459"/>
    </source>
</evidence>
<dbReference type="AlphaFoldDB" id="A0A845PTI9"/>
<name>A0A845PTI9_9FLAO</name>
<dbReference type="RefSeq" id="WP_166518724.1">
    <property type="nucleotide sequence ID" value="NZ_JAAABJ010000284.1"/>
</dbReference>
<proteinExistence type="predicted"/>
<organism evidence="1 2">
    <name type="scientific">Elizabethkingia argenteiflava</name>
    <dbReference type="NCBI Taxonomy" id="2681556"/>
    <lineage>
        <taxon>Bacteria</taxon>
        <taxon>Pseudomonadati</taxon>
        <taxon>Bacteroidota</taxon>
        <taxon>Flavobacteriia</taxon>
        <taxon>Flavobacteriales</taxon>
        <taxon>Weeksellaceae</taxon>
        <taxon>Elizabethkingia</taxon>
    </lineage>
</organism>
<keyword evidence="2" id="KW-1185">Reference proteome</keyword>